<feature type="region of interest" description="Disordered" evidence="2">
    <location>
        <begin position="413"/>
        <end position="440"/>
    </location>
</feature>
<dbReference type="PROSITE" id="PS51665">
    <property type="entry name" value="ENKURIN"/>
    <property type="match status" value="1"/>
</dbReference>
<keyword evidence="1" id="KW-0175">Coiled coil</keyword>
<dbReference type="InterPro" id="IPR042655">
    <property type="entry name" value="LRC72"/>
</dbReference>
<dbReference type="SUPFAM" id="SSF52058">
    <property type="entry name" value="L domain-like"/>
    <property type="match status" value="1"/>
</dbReference>
<accession>A0A7J6LMA4</accession>
<dbReference type="InterPro" id="IPR032675">
    <property type="entry name" value="LRR_dom_sf"/>
</dbReference>
<name>A0A7J6LMA4_PEROL</name>
<comment type="caution">
    <text evidence="4">The sequence shown here is derived from an EMBL/GenBank/DDBJ whole genome shotgun (WGS) entry which is preliminary data.</text>
</comment>
<dbReference type="Pfam" id="PF14580">
    <property type="entry name" value="LRR_9"/>
    <property type="match status" value="1"/>
</dbReference>
<dbReference type="AlphaFoldDB" id="A0A7J6LMA4"/>
<protein>
    <recommendedName>
        <fullName evidence="3">Enkurin domain-containing protein</fullName>
    </recommendedName>
</protein>
<reference evidence="4 5" key="1">
    <citation type="submission" date="2020-04" db="EMBL/GenBank/DDBJ databases">
        <title>Perkinsus olseni comparative genomics.</title>
        <authorList>
            <person name="Bogema D.R."/>
        </authorList>
    </citation>
    <scope>NUCLEOTIDE SEQUENCE [LARGE SCALE GENOMIC DNA]</scope>
    <source>
        <strain evidence="4">ATCC PRA-179</strain>
    </source>
</reference>
<feature type="compositionally biased region" description="Basic and acidic residues" evidence="2">
    <location>
        <begin position="416"/>
        <end position="428"/>
    </location>
</feature>
<dbReference type="Pfam" id="PF13864">
    <property type="entry name" value="Enkurin"/>
    <property type="match status" value="1"/>
</dbReference>
<dbReference type="Proteomes" id="UP000570595">
    <property type="component" value="Unassembled WGS sequence"/>
</dbReference>
<proteinExistence type="predicted"/>
<feature type="coiled-coil region" evidence="1">
    <location>
        <begin position="466"/>
        <end position="515"/>
    </location>
</feature>
<feature type="domain" description="Enkurin" evidence="3">
    <location>
        <begin position="465"/>
        <end position="557"/>
    </location>
</feature>
<dbReference type="EMBL" id="JABAHT010000235">
    <property type="protein sequence ID" value="KAF4660313.1"/>
    <property type="molecule type" value="Genomic_DNA"/>
</dbReference>
<evidence type="ECO:0000256" key="2">
    <source>
        <dbReference type="SAM" id="MobiDB-lite"/>
    </source>
</evidence>
<evidence type="ECO:0000256" key="1">
    <source>
        <dbReference type="SAM" id="Coils"/>
    </source>
</evidence>
<evidence type="ECO:0000259" key="3">
    <source>
        <dbReference type="PROSITE" id="PS51665"/>
    </source>
</evidence>
<dbReference type="OrthoDB" id="1517790at2759"/>
<sequence length="560" mass="64062">MSDVSDRQENEEEESNNPTTSVELNPWRCIANKTRKGARECTELYLCEEAAKDISSEIDKFPNVEVMWIEGNRLSSLLRLQTQSRLQEIYASNNYLTSLRGIEGCKFLRKLIVSSNRLEDLSKQLQFLSKFSFLATLELDDNPCAGEEKYRQRCIASLSSLAVLDCSPITLRERDLREQQQQQQQPSVSKRRVSLSEIIKPSISETEAFAEADKIRVRWARREEAAAVAGWGLVSPPRFDKPIGFPASCGNVDMQLASEVAKILKDKLPDPCTHEQLLEVIASPRGEGCLTEALGRELAISPPEAAKIFPASTAPSATLISKLVEDCPWKFVEDERLRGIIDLLYREAKRLMAIGDTEGAQKEKRLSDRDAMRENVLSIKKIVEERKARQIKEDANKRQVPFKMKRFTEVSSRFMGSRDEDEKRKSGTDAEQAGGEEKKALGKLVENSQEGPKMHKDFGRIPKYITKRERARLQKILDEKERLKAAPPGYRYMEEDEQADVLNNLRKRKEILQKEYHGLPLRIELRRQRERQKSIETSMEEVDAAIRKFSESDILIKLDE</sequence>
<dbReference type="PANTHER" id="PTHR46759:SF1">
    <property type="entry name" value="LEUCINE-RICH REPEAT-CONTAINING PROTEIN 72"/>
    <property type="match status" value="1"/>
</dbReference>
<evidence type="ECO:0000313" key="5">
    <source>
        <dbReference type="Proteomes" id="UP000570595"/>
    </source>
</evidence>
<evidence type="ECO:0000313" key="4">
    <source>
        <dbReference type="EMBL" id="KAF4660313.1"/>
    </source>
</evidence>
<gene>
    <name evidence="4" type="ORF">FOZ61_004098</name>
</gene>
<feature type="region of interest" description="Disordered" evidence="2">
    <location>
        <begin position="1"/>
        <end position="21"/>
    </location>
</feature>
<dbReference type="InterPro" id="IPR027012">
    <property type="entry name" value="Enkurin_dom"/>
</dbReference>
<organism evidence="4 5">
    <name type="scientific">Perkinsus olseni</name>
    <name type="common">Perkinsus atlanticus</name>
    <dbReference type="NCBI Taxonomy" id="32597"/>
    <lineage>
        <taxon>Eukaryota</taxon>
        <taxon>Sar</taxon>
        <taxon>Alveolata</taxon>
        <taxon>Perkinsozoa</taxon>
        <taxon>Perkinsea</taxon>
        <taxon>Perkinsida</taxon>
        <taxon>Perkinsidae</taxon>
        <taxon>Perkinsus</taxon>
    </lineage>
</organism>
<dbReference type="Gene3D" id="3.80.10.10">
    <property type="entry name" value="Ribonuclease Inhibitor"/>
    <property type="match status" value="1"/>
</dbReference>
<dbReference type="PANTHER" id="PTHR46759">
    <property type="entry name" value="LEUCINE-RICH REPEAT-CONTAINING PROTEIN 72"/>
    <property type="match status" value="1"/>
</dbReference>